<keyword evidence="2" id="KW-0812">Transmembrane</keyword>
<evidence type="ECO:0000313" key="4">
    <source>
        <dbReference type="Proteomes" id="UP000769156"/>
    </source>
</evidence>
<name>A0A921I0N7_9FIRM</name>
<feature type="compositionally biased region" description="Low complexity" evidence="1">
    <location>
        <begin position="51"/>
        <end position="63"/>
    </location>
</feature>
<dbReference type="EMBL" id="DYVY01000091">
    <property type="protein sequence ID" value="HJF94263.1"/>
    <property type="molecule type" value="Genomic_DNA"/>
</dbReference>
<evidence type="ECO:0000313" key="3">
    <source>
        <dbReference type="EMBL" id="HJF94263.1"/>
    </source>
</evidence>
<feature type="transmembrane region" description="Helical" evidence="2">
    <location>
        <begin position="85"/>
        <end position="105"/>
    </location>
</feature>
<protein>
    <submittedName>
        <fullName evidence="3">LPXTG cell wall anchor domain-containing protein</fullName>
    </submittedName>
</protein>
<reference evidence="3" key="2">
    <citation type="submission" date="2021-09" db="EMBL/GenBank/DDBJ databases">
        <authorList>
            <person name="Gilroy R."/>
        </authorList>
    </citation>
    <scope>NUCLEOTIDE SEQUENCE</scope>
    <source>
        <strain evidence="3">ChiSjej5B23-16112</strain>
    </source>
</reference>
<feature type="region of interest" description="Disordered" evidence="1">
    <location>
        <begin position="31"/>
        <end position="78"/>
    </location>
</feature>
<evidence type="ECO:0000256" key="1">
    <source>
        <dbReference type="SAM" id="MobiDB-lite"/>
    </source>
</evidence>
<comment type="caution">
    <text evidence="3">The sequence shown here is derived from an EMBL/GenBank/DDBJ whole genome shotgun (WGS) entry which is preliminary data.</text>
</comment>
<keyword evidence="2" id="KW-0472">Membrane</keyword>
<accession>A0A921I0N7</accession>
<evidence type="ECO:0000256" key="2">
    <source>
        <dbReference type="SAM" id="Phobius"/>
    </source>
</evidence>
<keyword evidence="2" id="KW-1133">Transmembrane helix</keyword>
<reference evidence="3" key="1">
    <citation type="journal article" date="2021" name="PeerJ">
        <title>Extensive microbial diversity within the chicken gut microbiome revealed by metagenomics and culture.</title>
        <authorList>
            <person name="Gilroy R."/>
            <person name="Ravi A."/>
            <person name="Getino M."/>
            <person name="Pursley I."/>
            <person name="Horton D.L."/>
            <person name="Alikhan N.F."/>
            <person name="Baker D."/>
            <person name="Gharbi K."/>
            <person name="Hall N."/>
            <person name="Watson M."/>
            <person name="Adriaenssens E.M."/>
            <person name="Foster-Nyarko E."/>
            <person name="Jarju S."/>
            <person name="Secka A."/>
            <person name="Antonio M."/>
            <person name="Oren A."/>
            <person name="Chaudhuri R.R."/>
            <person name="La Ragione R."/>
            <person name="Hildebrand F."/>
            <person name="Pallen M.J."/>
        </authorList>
    </citation>
    <scope>NUCLEOTIDE SEQUENCE</scope>
    <source>
        <strain evidence="3">ChiSjej5B23-16112</strain>
    </source>
</reference>
<proteinExistence type="predicted"/>
<gene>
    <name evidence="3" type="ORF">K8V82_05660</name>
</gene>
<dbReference type="AlphaFoldDB" id="A0A921I0N7"/>
<dbReference type="NCBIfam" id="TIGR01167">
    <property type="entry name" value="LPXTG_anchor"/>
    <property type="match status" value="1"/>
</dbReference>
<feature type="compositionally biased region" description="Gly residues" evidence="1">
    <location>
        <begin position="36"/>
        <end position="50"/>
    </location>
</feature>
<dbReference type="Proteomes" id="UP000769156">
    <property type="component" value="Unassembled WGS sequence"/>
</dbReference>
<sequence>STEDKGAVSYSAGTAVFTTDHFSSYAVYTAKTSEQPGGGTGGSGGSGSGSGSSTEEGFSAGSAQGTPSQDHAGTKAVKTGDTNNLTLILLLLSASLAAGCAGMAVRKKK</sequence>
<organism evidence="3 4">
    <name type="scientific">Lachnoclostridium phocaeense</name>
    <dbReference type="NCBI Taxonomy" id="1871021"/>
    <lineage>
        <taxon>Bacteria</taxon>
        <taxon>Bacillati</taxon>
        <taxon>Bacillota</taxon>
        <taxon>Clostridia</taxon>
        <taxon>Lachnospirales</taxon>
        <taxon>Lachnospiraceae</taxon>
    </lineage>
</organism>
<feature type="non-terminal residue" evidence="3">
    <location>
        <position position="1"/>
    </location>
</feature>